<gene>
    <name evidence="1" type="ORF">A4R35_08855</name>
</gene>
<evidence type="ECO:0000313" key="1">
    <source>
        <dbReference type="EMBL" id="RAQ95640.1"/>
    </source>
</evidence>
<dbReference type="RefSeq" id="WP_112428536.1">
    <property type="nucleotide sequence ID" value="NZ_MCIF01000002.1"/>
</dbReference>
<accession>A0A328VIN0</accession>
<proteinExistence type="predicted"/>
<dbReference type="EMBL" id="MCIF01000002">
    <property type="protein sequence ID" value="RAQ95640.1"/>
    <property type="molecule type" value="Genomic_DNA"/>
</dbReference>
<name>A0A328VIN0_9CHLR</name>
<reference evidence="1 2" key="1">
    <citation type="submission" date="2016-08" db="EMBL/GenBank/DDBJ databases">
        <title>Analysis of Carbohydrate Active Enzymes in Thermogemmatispora T81 Reveals Carbohydrate Degradation Ability.</title>
        <authorList>
            <person name="Tomazini A."/>
            <person name="Lal S."/>
            <person name="Stott M."/>
            <person name="Henrissat B."/>
            <person name="Polikarpov I."/>
            <person name="Sparling R."/>
            <person name="Levin D.B."/>
        </authorList>
    </citation>
    <scope>NUCLEOTIDE SEQUENCE [LARGE SCALE GENOMIC DNA]</scope>
    <source>
        <strain evidence="1 2">T81</strain>
    </source>
</reference>
<sequence>MSGYLNSDGSLLIGGVNPAGLGQALQLDAQGNLKTTATLNAASEQNVNLNQLNGVAPQADGTGANRLGVSLYGKNSAPGDTPILLDSAGRQIVNINSLPALPSGGNLIGQVRLADGNSSNLLAIDGNGRLQLVPNQTINVAQIGGIAPGLDSSNELRVSNYGKSSSAGDTPILLDSAGRTQVNIAQWNGAAPSVSNPVFVRQQFNEWLSNGQGYSVTTGKQTSTATATTGLSLFNPGSSGKTLLVFSARVAEAASSWHQLNLTSSDPALGTTLTPLNLKAGGPASVASASMSNNNLTPVGSQLDTLLLVSNTTIDFLSNGTLIILPPGNGLALYVATSSNSWAAMLKWLEI</sequence>
<dbReference type="Proteomes" id="UP000248706">
    <property type="component" value="Unassembled WGS sequence"/>
</dbReference>
<keyword evidence="2" id="KW-1185">Reference proteome</keyword>
<dbReference type="AlphaFoldDB" id="A0A328VIN0"/>
<evidence type="ECO:0000313" key="2">
    <source>
        <dbReference type="Proteomes" id="UP000248706"/>
    </source>
</evidence>
<protein>
    <submittedName>
        <fullName evidence="1">Uncharacterized protein</fullName>
    </submittedName>
</protein>
<comment type="caution">
    <text evidence="1">The sequence shown here is derived from an EMBL/GenBank/DDBJ whole genome shotgun (WGS) entry which is preliminary data.</text>
</comment>
<dbReference type="OrthoDB" id="148785at2"/>
<organism evidence="1 2">
    <name type="scientific">Thermogemmatispora tikiterensis</name>
    <dbReference type="NCBI Taxonomy" id="1825093"/>
    <lineage>
        <taxon>Bacteria</taxon>
        <taxon>Bacillati</taxon>
        <taxon>Chloroflexota</taxon>
        <taxon>Ktedonobacteria</taxon>
        <taxon>Thermogemmatisporales</taxon>
        <taxon>Thermogemmatisporaceae</taxon>
        <taxon>Thermogemmatispora</taxon>
    </lineage>
</organism>